<evidence type="ECO:0000313" key="4">
    <source>
        <dbReference type="Proteomes" id="UP000245790"/>
    </source>
</evidence>
<organism evidence="3 4">
    <name type="scientific">Pleionea mediterranea</name>
    <dbReference type="NCBI Taxonomy" id="523701"/>
    <lineage>
        <taxon>Bacteria</taxon>
        <taxon>Pseudomonadati</taxon>
        <taxon>Pseudomonadota</taxon>
        <taxon>Gammaproteobacteria</taxon>
        <taxon>Oceanospirillales</taxon>
        <taxon>Pleioneaceae</taxon>
        <taxon>Pleionea</taxon>
    </lineage>
</organism>
<name>A0A316G0K2_9GAMM</name>
<gene>
    <name evidence="3" type="ORF">C8D97_11092</name>
</gene>
<feature type="chain" id="PRO_5016447169" evidence="1">
    <location>
        <begin position="22"/>
        <end position="235"/>
    </location>
</feature>
<comment type="caution">
    <text evidence="3">The sequence shown here is derived from an EMBL/GenBank/DDBJ whole genome shotgun (WGS) entry which is preliminary data.</text>
</comment>
<feature type="signal peptide" evidence="1">
    <location>
        <begin position="1"/>
        <end position="21"/>
    </location>
</feature>
<dbReference type="AlphaFoldDB" id="A0A316G0K2"/>
<dbReference type="InterPro" id="IPR025392">
    <property type="entry name" value="DUF4124"/>
</dbReference>
<protein>
    <submittedName>
        <fullName evidence="3">Uncharacterized protein DUF4124</fullName>
    </submittedName>
</protein>
<dbReference type="EMBL" id="QGGU01000010">
    <property type="protein sequence ID" value="PWK47877.1"/>
    <property type="molecule type" value="Genomic_DNA"/>
</dbReference>
<accession>A0A316G0K2</accession>
<keyword evidence="4" id="KW-1185">Reference proteome</keyword>
<proteinExistence type="predicted"/>
<reference evidence="3 4" key="1">
    <citation type="submission" date="2018-05" db="EMBL/GenBank/DDBJ databases">
        <title>Genomic Encyclopedia of Type Strains, Phase IV (KMG-IV): sequencing the most valuable type-strain genomes for metagenomic binning, comparative biology and taxonomic classification.</title>
        <authorList>
            <person name="Goeker M."/>
        </authorList>
    </citation>
    <scope>NUCLEOTIDE SEQUENCE [LARGE SCALE GENOMIC DNA]</scope>
    <source>
        <strain evidence="3 4">DSM 25350</strain>
    </source>
</reference>
<dbReference type="OrthoDB" id="256673at2"/>
<dbReference type="Proteomes" id="UP000245790">
    <property type="component" value="Unassembled WGS sequence"/>
</dbReference>
<dbReference type="Pfam" id="PF13511">
    <property type="entry name" value="DUF4124"/>
    <property type="match status" value="1"/>
</dbReference>
<feature type="domain" description="DUF4124" evidence="2">
    <location>
        <begin position="13"/>
        <end position="54"/>
    </location>
</feature>
<evidence type="ECO:0000256" key="1">
    <source>
        <dbReference type="SAM" id="SignalP"/>
    </source>
</evidence>
<keyword evidence="1" id="KW-0732">Signal</keyword>
<evidence type="ECO:0000259" key="2">
    <source>
        <dbReference type="Pfam" id="PF13511"/>
    </source>
</evidence>
<dbReference type="RefSeq" id="WP_109764415.1">
    <property type="nucleotide sequence ID" value="NZ_QGGU01000010.1"/>
</dbReference>
<sequence length="235" mass="27607">MTSKCIVTLLFIAFLSSSLHSQSKIYKWRDENGKLHFSSSPPTEQVDHKEVHVNNDIPSGVSIRKTSYYQYCDNIRLPGRTGRPIEQLRGISKNMLRWKKKVDQFKEELRTQNRKVGKYSGEYRSRVIKRTNDIKQSIAKYQCAINWAIKTREVNKNLKADLTVERNQLEVQIASVRTKRELICGKRPKYISGSDALSYREIYERYEKCALRYTEQVKSLLGKKREVKNQINRLK</sequence>
<evidence type="ECO:0000313" key="3">
    <source>
        <dbReference type="EMBL" id="PWK47877.1"/>
    </source>
</evidence>